<comment type="function">
    <text evidence="1">Reversibly catalyzes the transfer of the carbamoyl group from carbamoyl phosphate (CP) to the N(epsilon) atom of ornithine (ORN) to produce L-citrulline.</text>
</comment>
<evidence type="ECO:0000256" key="2">
    <source>
        <dbReference type="ARBA" id="ARBA00004975"/>
    </source>
</evidence>
<dbReference type="OrthoDB" id="9802587at2"/>
<dbReference type="InterPro" id="IPR006132">
    <property type="entry name" value="Asp/Orn_carbamoyltranf_P-bd"/>
</dbReference>
<sequence>MRHFLDLHTTDAGELRAMIEQARAMKQARAGRPRGALDDDQPLSGRMVALIFEKPSTRTRISFDMGVRQMGGQTMVLSGADMQLGHGETIADTARVLSRYVDLIMLRTFEEATLHEMAEHATVPVINGLTNRSHPCQIMADILTYEEHRGPIAGRKVVWSGDGNNVCASFLHAAGQFGFDFTFTGPPTLDPDPGFVAGARARGVRVEIERDPVKAVQGADLVVTDTWVSMHDPQSARERRHNQLRPYQVTERLMAAAKPDALFMHCLPAHRDEEATSAVMDGPHSVIFDEAENRLHAQKAILRWCLGV</sequence>
<feature type="domain" description="Aspartate/ornithine carbamoyltransferase Asp/Orn-binding" evidence="8">
    <location>
        <begin position="154"/>
        <end position="304"/>
    </location>
</feature>
<feature type="binding site" evidence="7">
    <location>
        <position position="294"/>
    </location>
    <ligand>
        <name>carbamoyl phosphate</name>
        <dbReference type="ChEBI" id="CHEBI:58228"/>
    </ligand>
</feature>
<feature type="binding site" evidence="7">
    <location>
        <begin position="56"/>
        <end position="59"/>
    </location>
    <ligand>
        <name>carbamoyl phosphate</name>
        <dbReference type="ChEBI" id="CHEBI:58228"/>
    </ligand>
</feature>
<dbReference type="GO" id="GO:0005737">
    <property type="term" value="C:cytoplasm"/>
    <property type="evidence" value="ECO:0007669"/>
    <property type="project" value="UniProtKB-SubCell"/>
</dbReference>
<evidence type="ECO:0000256" key="5">
    <source>
        <dbReference type="ARBA" id="ARBA00022679"/>
    </source>
</evidence>
<feature type="binding site" evidence="7">
    <location>
        <position position="225"/>
    </location>
    <ligand>
        <name>L-ornithine</name>
        <dbReference type="ChEBI" id="CHEBI:46911"/>
    </ligand>
</feature>
<dbReference type="AlphaFoldDB" id="A0A844BFQ8"/>
<dbReference type="RefSeq" id="WP_153748736.1">
    <property type="nucleotide sequence ID" value="NZ_BAAADI010000011.1"/>
</dbReference>
<dbReference type="Gene3D" id="3.40.50.1370">
    <property type="entry name" value="Aspartate/ornithine carbamoyltransferase"/>
    <property type="match status" value="2"/>
</dbReference>
<evidence type="ECO:0000259" key="8">
    <source>
        <dbReference type="Pfam" id="PF00185"/>
    </source>
</evidence>
<dbReference type="InterPro" id="IPR006130">
    <property type="entry name" value="Asp/Orn_carbamoylTrfase"/>
</dbReference>
<dbReference type="EC" id="2.1.3.3" evidence="4 7"/>
<comment type="caution">
    <text evidence="10">The sequence shown here is derived from an EMBL/GenBank/DDBJ whole genome shotgun (WGS) entry which is preliminary data.</text>
</comment>
<feature type="binding site" evidence="7">
    <location>
        <begin position="266"/>
        <end position="267"/>
    </location>
    <ligand>
        <name>carbamoyl phosphate</name>
        <dbReference type="ChEBI" id="CHEBI:58228"/>
    </ligand>
</feature>
<evidence type="ECO:0000256" key="3">
    <source>
        <dbReference type="ARBA" id="ARBA00007805"/>
    </source>
</evidence>
<feature type="binding site" evidence="7">
    <location>
        <begin position="229"/>
        <end position="230"/>
    </location>
    <ligand>
        <name>L-ornithine</name>
        <dbReference type="ChEBI" id="CHEBI:46911"/>
    </ligand>
</feature>
<name>A0A844BFQ8_9RHOB</name>
<dbReference type="Proteomes" id="UP000466730">
    <property type="component" value="Unassembled WGS sequence"/>
</dbReference>
<evidence type="ECO:0000313" key="10">
    <source>
        <dbReference type="EMBL" id="MRH21429.1"/>
    </source>
</evidence>
<reference evidence="10 11" key="1">
    <citation type="submission" date="2019-11" db="EMBL/GenBank/DDBJ databases">
        <title>Draft Whole-Genome sequence of the marine photosynthetic bacterium Rhodovulum strictum DSM 11289.</title>
        <authorList>
            <person name="Kyndt J.A."/>
            <person name="Meyer T.E."/>
        </authorList>
    </citation>
    <scope>NUCLEOTIDE SEQUENCE [LARGE SCALE GENOMIC DNA]</scope>
    <source>
        <strain evidence="10 11">DSM 11289</strain>
    </source>
</reference>
<feature type="binding site" evidence="7">
    <location>
        <position position="107"/>
    </location>
    <ligand>
        <name>carbamoyl phosphate</name>
        <dbReference type="ChEBI" id="CHEBI:58228"/>
    </ligand>
</feature>
<dbReference type="EMBL" id="WJPO01000015">
    <property type="protein sequence ID" value="MRH21429.1"/>
    <property type="molecule type" value="Genomic_DNA"/>
</dbReference>
<dbReference type="Pfam" id="PF00185">
    <property type="entry name" value="OTCace"/>
    <property type="match status" value="1"/>
</dbReference>
<comment type="catalytic activity">
    <reaction evidence="6 7">
        <text>carbamoyl phosphate + L-ornithine = L-citrulline + phosphate + H(+)</text>
        <dbReference type="Rhea" id="RHEA:19513"/>
        <dbReference type="ChEBI" id="CHEBI:15378"/>
        <dbReference type="ChEBI" id="CHEBI:43474"/>
        <dbReference type="ChEBI" id="CHEBI:46911"/>
        <dbReference type="ChEBI" id="CHEBI:57743"/>
        <dbReference type="ChEBI" id="CHEBI:58228"/>
        <dbReference type="EC" id="2.1.3.3"/>
    </reaction>
</comment>
<dbReference type="PANTHER" id="PTHR45753">
    <property type="entry name" value="ORNITHINE CARBAMOYLTRANSFERASE, MITOCHONDRIAL"/>
    <property type="match status" value="1"/>
</dbReference>
<dbReference type="GO" id="GO:0004585">
    <property type="term" value="F:ornithine carbamoyltransferase activity"/>
    <property type="evidence" value="ECO:0007669"/>
    <property type="project" value="UniProtKB-UniRule"/>
</dbReference>
<dbReference type="PANTHER" id="PTHR45753:SF3">
    <property type="entry name" value="ORNITHINE TRANSCARBAMYLASE, MITOCHONDRIAL"/>
    <property type="match status" value="1"/>
</dbReference>
<comment type="subcellular location">
    <subcellularLocation>
        <location evidence="7">Cytoplasm</location>
    </subcellularLocation>
</comment>
<comment type="similarity">
    <text evidence="3 7">Belongs to the aspartate/ornithine carbamoyltransferase superfamily. OTCase family.</text>
</comment>
<proteinExistence type="inferred from homology"/>
<feature type="binding site" evidence="7">
    <location>
        <position position="165"/>
    </location>
    <ligand>
        <name>L-ornithine</name>
        <dbReference type="ChEBI" id="CHEBI:46911"/>
    </ligand>
</feature>
<feature type="binding site" evidence="7">
    <location>
        <begin position="134"/>
        <end position="137"/>
    </location>
    <ligand>
        <name>carbamoyl phosphate</name>
        <dbReference type="ChEBI" id="CHEBI:58228"/>
    </ligand>
</feature>
<evidence type="ECO:0000256" key="4">
    <source>
        <dbReference type="ARBA" id="ARBA00013007"/>
    </source>
</evidence>
<evidence type="ECO:0000256" key="7">
    <source>
        <dbReference type="HAMAP-Rule" id="MF_01109"/>
    </source>
</evidence>
<keyword evidence="5 7" id="KW-0808">Transferase</keyword>
<dbReference type="GO" id="GO:0019240">
    <property type="term" value="P:citrulline biosynthetic process"/>
    <property type="evidence" value="ECO:0007669"/>
    <property type="project" value="TreeGrafter"/>
</dbReference>
<evidence type="ECO:0000259" key="9">
    <source>
        <dbReference type="Pfam" id="PF02729"/>
    </source>
</evidence>
<dbReference type="InterPro" id="IPR002292">
    <property type="entry name" value="Orn/put_carbamltrans"/>
</dbReference>
<dbReference type="GO" id="GO:0016597">
    <property type="term" value="F:amino acid binding"/>
    <property type="evidence" value="ECO:0007669"/>
    <property type="project" value="InterPro"/>
</dbReference>
<dbReference type="PROSITE" id="PS00097">
    <property type="entry name" value="CARBAMOYLTRANSFERASE"/>
    <property type="match status" value="1"/>
</dbReference>
<gene>
    <name evidence="10" type="primary">argF</name>
    <name evidence="10" type="ORF">GH815_10530</name>
</gene>
<comment type="pathway">
    <text evidence="2">Amino-acid biosynthesis; L-arginine biosynthesis; L-arginine from L-ornithine and carbamoyl phosphate: step 1/3.</text>
</comment>
<dbReference type="InterPro" id="IPR006131">
    <property type="entry name" value="Asp_carbamoyltransf_Asp/Orn-bd"/>
</dbReference>
<protein>
    <recommendedName>
        <fullName evidence="4 7">Ornithine carbamoyltransferase</fullName>
        <shortName evidence="7">OTCase</shortName>
        <ecNumber evidence="4 7">2.1.3.3</ecNumber>
    </recommendedName>
</protein>
<dbReference type="GO" id="GO:0042450">
    <property type="term" value="P:L-arginine biosynthetic process via ornithine"/>
    <property type="evidence" value="ECO:0007669"/>
    <property type="project" value="UniProtKB-UniRule"/>
</dbReference>
<evidence type="ECO:0000256" key="1">
    <source>
        <dbReference type="ARBA" id="ARBA00003822"/>
    </source>
</evidence>
<dbReference type="PRINTS" id="PR00100">
    <property type="entry name" value="AOTCASE"/>
</dbReference>
<dbReference type="SUPFAM" id="SSF53671">
    <property type="entry name" value="Aspartate/ornithine carbamoyltransferase"/>
    <property type="match status" value="1"/>
</dbReference>
<dbReference type="NCBIfam" id="TIGR00658">
    <property type="entry name" value="orni_carb_tr"/>
    <property type="match status" value="1"/>
</dbReference>
<dbReference type="Pfam" id="PF02729">
    <property type="entry name" value="OTCace_N"/>
    <property type="match status" value="1"/>
</dbReference>
<dbReference type="InterPro" id="IPR024904">
    <property type="entry name" value="OTCase_ArgI"/>
</dbReference>
<keyword evidence="7" id="KW-0963">Cytoplasm</keyword>
<organism evidence="10 11">
    <name type="scientific">Rhodovulum strictum</name>
    <dbReference type="NCBI Taxonomy" id="58314"/>
    <lineage>
        <taxon>Bacteria</taxon>
        <taxon>Pseudomonadati</taxon>
        <taxon>Pseudomonadota</taxon>
        <taxon>Alphaproteobacteria</taxon>
        <taxon>Rhodobacterales</taxon>
        <taxon>Paracoccaceae</taxon>
        <taxon>Rhodovulum</taxon>
    </lineage>
</organism>
<dbReference type="NCBIfam" id="NF001986">
    <property type="entry name" value="PRK00779.1"/>
    <property type="match status" value="1"/>
</dbReference>
<dbReference type="InterPro" id="IPR036901">
    <property type="entry name" value="Asp/Orn_carbamoylTrfase_sf"/>
</dbReference>
<accession>A0A844BFQ8</accession>
<dbReference type="FunFam" id="3.40.50.1370:FF:000008">
    <property type="entry name" value="Ornithine carbamoyltransferase"/>
    <property type="match status" value="1"/>
</dbReference>
<evidence type="ECO:0000256" key="6">
    <source>
        <dbReference type="ARBA" id="ARBA00048772"/>
    </source>
</evidence>
<evidence type="ECO:0000313" key="11">
    <source>
        <dbReference type="Proteomes" id="UP000466730"/>
    </source>
</evidence>
<dbReference type="PRINTS" id="PR00102">
    <property type="entry name" value="OTCASE"/>
</dbReference>
<feature type="domain" description="Aspartate/ornithine carbamoyltransferase carbamoyl-P binding" evidence="9">
    <location>
        <begin position="2"/>
        <end position="147"/>
    </location>
</feature>
<dbReference type="HAMAP" id="MF_01109">
    <property type="entry name" value="OTCase"/>
    <property type="match status" value="1"/>
</dbReference>
<feature type="binding site" evidence="7">
    <location>
        <position position="83"/>
    </location>
    <ligand>
        <name>carbamoyl phosphate</name>
        <dbReference type="ChEBI" id="CHEBI:58228"/>
    </ligand>
</feature>
<keyword evidence="11" id="KW-1185">Reference proteome</keyword>